<sequence>MSPKSKNTPQEDLRPSSELSEDELLQRVMKDVKTLSSLVKDLRKQHNEYRIVFGAKLHAIQSMLVIERIFSTITAEDLRNVGIVKKHLAFQSDEVTTSAANMMANPGVEAEMQDLRSRIQRIYGRVDIDHPSGSRMIIEAMLLSMTEILSISTQAQRSPMGFAILPGIKIAQGFEDEVKIDHPTNLIPQLRLTGPSNVDHLVVEYKDIKDHKERLLSPGGSKDIDSVLEISQLGFFIVQVKSGPNFTFVSYIPEAVGQAISLLTSRNLPEVRFCLTDGAIWMFFILKRQDQTFMYYQSAMRFFGHAAQLRQTIVLLCEWLRPTKAGLYTLE</sequence>
<gene>
    <name evidence="1" type="ORF">BDN72DRAFT_897150</name>
</gene>
<dbReference type="Proteomes" id="UP000308600">
    <property type="component" value="Unassembled WGS sequence"/>
</dbReference>
<dbReference type="EMBL" id="ML208328">
    <property type="protein sequence ID" value="TFK69573.1"/>
    <property type="molecule type" value="Genomic_DNA"/>
</dbReference>
<reference evidence="1 2" key="1">
    <citation type="journal article" date="2019" name="Nat. Ecol. Evol.">
        <title>Megaphylogeny resolves global patterns of mushroom evolution.</title>
        <authorList>
            <person name="Varga T."/>
            <person name="Krizsan K."/>
            <person name="Foldi C."/>
            <person name="Dima B."/>
            <person name="Sanchez-Garcia M."/>
            <person name="Sanchez-Ramirez S."/>
            <person name="Szollosi G.J."/>
            <person name="Szarkandi J.G."/>
            <person name="Papp V."/>
            <person name="Albert L."/>
            <person name="Andreopoulos W."/>
            <person name="Angelini C."/>
            <person name="Antonin V."/>
            <person name="Barry K.W."/>
            <person name="Bougher N.L."/>
            <person name="Buchanan P."/>
            <person name="Buyck B."/>
            <person name="Bense V."/>
            <person name="Catcheside P."/>
            <person name="Chovatia M."/>
            <person name="Cooper J."/>
            <person name="Damon W."/>
            <person name="Desjardin D."/>
            <person name="Finy P."/>
            <person name="Geml J."/>
            <person name="Haridas S."/>
            <person name="Hughes K."/>
            <person name="Justo A."/>
            <person name="Karasinski D."/>
            <person name="Kautmanova I."/>
            <person name="Kiss B."/>
            <person name="Kocsube S."/>
            <person name="Kotiranta H."/>
            <person name="LaButti K.M."/>
            <person name="Lechner B.E."/>
            <person name="Liimatainen K."/>
            <person name="Lipzen A."/>
            <person name="Lukacs Z."/>
            <person name="Mihaltcheva S."/>
            <person name="Morgado L.N."/>
            <person name="Niskanen T."/>
            <person name="Noordeloos M.E."/>
            <person name="Ohm R.A."/>
            <person name="Ortiz-Santana B."/>
            <person name="Ovrebo C."/>
            <person name="Racz N."/>
            <person name="Riley R."/>
            <person name="Savchenko A."/>
            <person name="Shiryaev A."/>
            <person name="Soop K."/>
            <person name="Spirin V."/>
            <person name="Szebenyi C."/>
            <person name="Tomsovsky M."/>
            <person name="Tulloss R.E."/>
            <person name="Uehling J."/>
            <person name="Grigoriev I.V."/>
            <person name="Vagvolgyi C."/>
            <person name="Papp T."/>
            <person name="Martin F.M."/>
            <person name="Miettinen O."/>
            <person name="Hibbett D.S."/>
            <person name="Nagy L.G."/>
        </authorList>
    </citation>
    <scope>NUCLEOTIDE SEQUENCE [LARGE SCALE GENOMIC DNA]</scope>
    <source>
        <strain evidence="1 2">NL-1719</strain>
    </source>
</reference>
<protein>
    <submittedName>
        <fullName evidence="1">Uncharacterized protein</fullName>
    </submittedName>
</protein>
<evidence type="ECO:0000313" key="2">
    <source>
        <dbReference type="Proteomes" id="UP000308600"/>
    </source>
</evidence>
<evidence type="ECO:0000313" key="1">
    <source>
        <dbReference type="EMBL" id="TFK69573.1"/>
    </source>
</evidence>
<organism evidence="1 2">
    <name type="scientific">Pluteus cervinus</name>
    <dbReference type="NCBI Taxonomy" id="181527"/>
    <lineage>
        <taxon>Eukaryota</taxon>
        <taxon>Fungi</taxon>
        <taxon>Dikarya</taxon>
        <taxon>Basidiomycota</taxon>
        <taxon>Agaricomycotina</taxon>
        <taxon>Agaricomycetes</taxon>
        <taxon>Agaricomycetidae</taxon>
        <taxon>Agaricales</taxon>
        <taxon>Pluteineae</taxon>
        <taxon>Pluteaceae</taxon>
        <taxon>Pluteus</taxon>
    </lineage>
</organism>
<proteinExistence type="predicted"/>
<name>A0ACD3AV25_9AGAR</name>
<accession>A0ACD3AV25</accession>
<keyword evidence="2" id="KW-1185">Reference proteome</keyword>